<organism evidence="2 3">
    <name type="scientific">Paramecium primaurelia</name>
    <dbReference type="NCBI Taxonomy" id="5886"/>
    <lineage>
        <taxon>Eukaryota</taxon>
        <taxon>Sar</taxon>
        <taxon>Alveolata</taxon>
        <taxon>Ciliophora</taxon>
        <taxon>Intramacronucleata</taxon>
        <taxon>Oligohymenophorea</taxon>
        <taxon>Peniculida</taxon>
        <taxon>Parameciidae</taxon>
        <taxon>Paramecium</taxon>
    </lineage>
</organism>
<dbReference type="GO" id="GO:0006508">
    <property type="term" value="P:proteolysis"/>
    <property type="evidence" value="ECO:0007669"/>
    <property type="project" value="InterPro"/>
</dbReference>
<evidence type="ECO:0008006" key="4">
    <source>
        <dbReference type="Google" id="ProtNLM"/>
    </source>
</evidence>
<dbReference type="PROSITE" id="PS00560">
    <property type="entry name" value="CARBOXYPEPT_SER_HIS"/>
    <property type="match status" value="1"/>
</dbReference>
<name>A0A8S1LZV5_PARPR</name>
<feature type="chain" id="PRO_5035935757" description="Serine carboxypeptidase" evidence="1">
    <location>
        <begin position="18"/>
        <end position="473"/>
    </location>
</feature>
<dbReference type="PANTHER" id="PTHR11802:SF201">
    <property type="entry name" value="CARBOXYPEPTIDASE"/>
    <property type="match status" value="1"/>
</dbReference>
<dbReference type="InterPro" id="IPR001563">
    <property type="entry name" value="Peptidase_S10"/>
</dbReference>
<evidence type="ECO:0000256" key="1">
    <source>
        <dbReference type="SAM" id="SignalP"/>
    </source>
</evidence>
<comment type="caution">
    <text evidence="2">The sequence shown here is derived from an EMBL/GenBank/DDBJ whole genome shotgun (WGS) entry which is preliminary data.</text>
</comment>
<accession>A0A8S1LZV5</accession>
<dbReference type="GO" id="GO:0004185">
    <property type="term" value="F:serine-type carboxypeptidase activity"/>
    <property type="evidence" value="ECO:0007669"/>
    <property type="project" value="InterPro"/>
</dbReference>
<dbReference type="PANTHER" id="PTHR11802">
    <property type="entry name" value="SERINE PROTEASE FAMILY S10 SERINE CARBOXYPEPTIDASE"/>
    <property type="match status" value="1"/>
</dbReference>
<dbReference type="InterPro" id="IPR033124">
    <property type="entry name" value="Ser_caboxypep_his_AS"/>
</dbReference>
<evidence type="ECO:0000313" key="2">
    <source>
        <dbReference type="EMBL" id="CAD8071862.1"/>
    </source>
</evidence>
<evidence type="ECO:0000313" key="3">
    <source>
        <dbReference type="Proteomes" id="UP000688137"/>
    </source>
</evidence>
<keyword evidence="1" id="KW-0732">Signal</keyword>
<proteinExistence type="predicted"/>
<dbReference type="AlphaFoldDB" id="A0A8S1LZV5"/>
<dbReference type="OMA" id="CIESPVG"/>
<sequence length="473" mass="53291">MILSLLCFIGFVAGAPAEDLVDGSTWAKFKIPYSGKMYSGYLPIDDAGKKQFHYFAFPAFSLAGPLQATFPLVLWLNGGPGCSSLYGAMVENGPFTVELGTNNFKQNLFTWLNFANMFYLESPAGVGFSFGNTTTDDKSTAKDNLKAVLEFFKKFPEYKSIDFYIAGESWAGIYIPTLANEIIDYNAKAAAGDKIRLKGLMIGNGCTDPTECTDLGFNFPIHFYKFLHNHGFISEKLNDKIVAMTSKCHMKSNPECMEIYGEVMEQINGDDDFYFNPYNVYGKCYQLPFYNEKGEMVKEKRFKLHPMKEGVVGQVNECSESEALFLYLNNAAFRKALHIRDDAGYWNDCSNIDYRKDPGATYYLYPKLLKNGIRILKFSGDVDAIVPITGTLYWIDKLQKELNLPTIEEWRPWYKPGEKGSEPQNAGNVWEIDGLTFVSVRNAGHMVPMDQPEAASIMASHFIFEMPLPSDIL</sequence>
<dbReference type="Proteomes" id="UP000688137">
    <property type="component" value="Unassembled WGS sequence"/>
</dbReference>
<reference evidence="2" key="1">
    <citation type="submission" date="2021-01" db="EMBL/GenBank/DDBJ databases">
        <authorList>
            <consortium name="Genoscope - CEA"/>
            <person name="William W."/>
        </authorList>
    </citation>
    <scope>NUCLEOTIDE SEQUENCE</scope>
</reference>
<dbReference type="FunFam" id="3.40.50.1820:FF:000253">
    <property type="entry name" value="Carboxypeptidase"/>
    <property type="match status" value="1"/>
</dbReference>
<gene>
    <name evidence="2" type="ORF">PPRIM_AZ9-3.1.T0480089</name>
</gene>
<feature type="signal peptide" evidence="1">
    <location>
        <begin position="1"/>
        <end position="17"/>
    </location>
</feature>
<dbReference type="EMBL" id="CAJJDM010000048">
    <property type="protein sequence ID" value="CAD8071862.1"/>
    <property type="molecule type" value="Genomic_DNA"/>
</dbReference>
<keyword evidence="3" id="KW-1185">Reference proteome</keyword>
<dbReference type="Pfam" id="PF00450">
    <property type="entry name" value="Peptidase_S10"/>
    <property type="match status" value="1"/>
</dbReference>
<protein>
    <recommendedName>
        <fullName evidence="4">Serine carboxypeptidase</fullName>
    </recommendedName>
</protein>